<name>A0A2T0BNR8_9CLOT</name>
<dbReference type="PANTHER" id="PTHR30083">
    <property type="entry name" value="TRANSCRIPTIONAL REGULATOR-RELATED"/>
    <property type="match status" value="1"/>
</dbReference>
<dbReference type="AlphaFoldDB" id="A0A2T0BNR8"/>
<keyword evidence="3" id="KW-1185">Reference proteome</keyword>
<dbReference type="GO" id="GO:0071453">
    <property type="term" value="P:cellular response to oxygen levels"/>
    <property type="evidence" value="ECO:0007669"/>
    <property type="project" value="TreeGrafter"/>
</dbReference>
<evidence type="ECO:0000259" key="1">
    <source>
        <dbReference type="Pfam" id="PF01507"/>
    </source>
</evidence>
<dbReference type="SUPFAM" id="SSF52402">
    <property type="entry name" value="Adenine nucleotide alpha hydrolases-like"/>
    <property type="match status" value="1"/>
</dbReference>
<dbReference type="Pfam" id="PF11922">
    <property type="entry name" value="DUF3440"/>
    <property type="match status" value="1"/>
</dbReference>
<organism evidence="2 3">
    <name type="scientific">Clostridium luticellarii</name>
    <dbReference type="NCBI Taxonomy" id="1691940"/>
    <lineage>
        <taxon>Bacteria</taxon>
        <taxon>Bacillati</taxon>
        <taxon>Bacillota</taxon>
        <taxon>Clostridia</taxon>
        <taxon>Eubacteriales</taxon>
        <taxon>Clostridiaceae</taxon>
        <taxon>Clostridium</taxon>
    </lineage>
</organism>
<sequence>MLKQVYINKSVLQAAKERISYVFDEFPNVCVSISGGKDSTTLAHLTLMEAHKRDRKVGIFFLDEEVVYDSTIKQVKYIMNLFPENTIKLWYQIPFHLTNATSLKETQFIPWEPGKAKLWMRHKEPDSIQHKPWPKEKETVRDKNKGFGFYDVIENFENSRENTAFLVGLRATESPNRWRAVSKNPGHKNMYYATKLKHGNVSAYPLYDWNFQDIWKYIYDNKLKYSRIYDYMYKKGMGLQEIRVSSLIHEKSFKSLVELPEFEPKTYNRLLKRAKGIQIGHLYGKNKEILRTRKLPKNFKCWKDYRDFLLKTYPDKDKKWIFEKRFKKHLNNNYVARQECRQLILNDYENNLPVDNKPDPREETIKKWRAIL</sequence>
<dbReference type="OrthoDB" id="9774475at2"/>
<dbReference type="InterPro" id="IPR002500">
    <property type="entry name" value="PAPS_reduct_dom"/>
</dbReference>
<keyword evidence="2" id="KW-0548">Nucleotidyltransferase</keyword>
<comment type="caution">
    <text evidence="2">The sequence shown here is derived from an EMBL/GenBank/DDBJ whole genome shotgun (WGS) entry which is preliminary data.</text>
</comment>
<evidence type="ECO:0000313" key="2">
    <source>
        <dbReference type="EMBL" id="PRR85510.1"/>
    </source>
</evidence>
<evidence type="ECO:0000313" key="3">
    <source>
        <dbReference type="Proteomes" id="UP000237798"/>
    </source>
</evidence>
<gene>
    <name evidence="2" type="ORF">CLLU_14310</name>
</gene>
<dbReference type="PANTHER" id="PTHR30083:SF0">
    <property type="entry name" value="3'-PHOSPHOADENOSINE 5'-PHOSPHOSULFATE SULFOTRANSFERASE (PAPS REDUCTASE)_FAD SYNTHETASE"/>
    <property type="match status" value="1"/>
</dbReference>
<reference evidence="2 3" key="1">
    <citation type="submission" date="2018-03" db="EMBL/GenBank/DDBJ databases">
        <title>Genome sequence of Clostridium luticellarii DSM 29923.</title>
        <authorList>
            <person name="Poehlein A."/>
            <person name="Daniel R."/>
        </authorList>
    </citation>
    <scope>NUCLEOTIDE SEQUENCE [LARGE SCALE GENOMIC DNA]</scope>
    <source>
        <strain evidence="2 3">DSM 29923</strain>
    </source>
</reference>
<accession>A0A2T0BNR8</accession>
<dbReference type="Proteomes" id="UP000237798">
    <property type="component" value="Unassembled WGS sequence"/>
</dbReference>
<protein>
    <submittedName>
        <fullName evidence="2">Sulfate adenylyltransferase subunit 2</fullName>
    </submittedName>
</protein>
<proteinExistence type="predicted"/>
<feature type="domain" description="Phosphoadenosine phosphosulphate reductase" evidence="1">
    <location>
        <begin position="29"/>
        <end position="234"/>
    </location>
</feature>
<keyword evidence="2" id="KW-0808">Transferase</keyword>
<dbReference type="Pfam" id="PF01507">
    <property type="entry name" value="PAPS_reduct"/>
    <property type="match status" value="1"/>
</dbReference>
<dbReference type="RefSeq" id="WP_106009014.1">
    <property type="nucleotide sequence ID" value="NZ_PVXP01000015.1"/>
</dbReference>
<dbReference type="EMBL" id="PVXP01000015">
    <property type="protein sequence ID" value="PRR85510.1"/>
    <property type="molecule type" value="Genomic_DNA"/>
</dbReference>
<dbReference type="Gene3D" id="3.40.50.620">
    <property type="entry name" value="HUPs"/>
    <property type="match status" value="1"/>
</dbReference>
<dbReference type="InterPro" id="IPR014729">
    <property type="entry name" value="Rossmann-like_a/b/a_fold"/>
</dbReference>
<dbReference type="InterPro" id="IPR021845">
    <property type="entry name" value="DUF3440"/>
</dbReference>
<dbReference type="GO" id="GO:0016779">
    <property type="term" value="F:nucleotidyltransferase activity"/>
    <property type="evidence" value="ECO:0007669"/>
    <property type="project" value="UniProtKB-KW"/>
</dbReference>